<dbReference type="AlphaFoldDB" id="A0A6J6EC91"/>
<proteinExistence type="predicted"/>
<sequence>MVEEDAVRGEHAIALTIVLGHPVGIQLCGTVGGARIERCVLVLRRRGGTKHLGTRRLVELGGDPHHSDCFQKSNTSKPRGVPGVFWLVKTDPNV</sequence>
<gene>
    <name evidence="1" type="ORF">UFOPK1684_00934</name>
</gene>
<dbReference type="EMBL" id="CAEZTM010000041">
    <property type="protein sequence ID" value="CAB4574100.1"/>
    <property type="molecule type" value="Genomic_DNA"/>
</dbReference>
<protein>
    <submittedName>
        <fullName evidence="1">Unannotated protein</fullName>
    </submittedName>
</protein>
<accession>A0A6J6EC91</accession>
<evidence type="ECO:0000313" key="1">
    <source>
        <dbReference type="EMBL" id="CAB4574100.1"/>
    </source>
</evidence>
<reference evidence="1" key="1">
    <citation type="submission" date="2020-05" db="EMBL/GenBank/DDBJ databases">
        <authorList>
            <person name="Chiriac C."/>
            <person name="Salcher M."/>
            <person name="Ghai R."/>
            <person name="Kavagutti S V."/>
        </authorList>
    </citation>
    <scope>NUCLEOTIDE SEQUENCE</scope>
</reference>
<name>A0A6J6EC91_9ZZZZ</name>
<organism evidence="1">
    <name type="scientific">freshwater metagenome</name>
    <dbReference type="NCBI Taxonomy" id="449393"/>
    <lineage>
        <taxon>unclassified sequences</taxon>
        <taxon>metagenomes</taxon>
        <taxon>ecological metagenomes</taxon>
    </lineage>
</organism>